<keyword evidence="4 5" id="KW-0408">Iron</keyword>
<comment type="cofactor">
    <cofactor evidence="5">
        <name>Fe(2+)</name>
        <dbReference type="ChEBI" id="CHEBI:29033"/>
    </cofactor>
    <text evidence="5">Binds 1 Fe(2+) ion per subunit.</text>
</comment>
<evidence type="ECO:0000256" key="1">
    <source>
        <dbReference type="ARBA" id="ARBA00006787"/>
    </source>
</evidence>
<dbReference type="GO" id="GO:0046872">
    <property type="term" value="F:metal ion binding"/>
    <property type="evidence" value="ECO:0007669"/>
    <property type="project" value="UniProtKB-KW"/>
</dbReference>
<organism evidence="7 8">
    <name type="scientific">Vitis vinifera</name>
    <name type="common">Grape</name>
    <dbReference type="NCBI Taxonomy" id="29760"/>
    <lineage>
        <taxon>Eukaryota</taxon>
        <taxon>Viridiplantae</taxon>
        <taxon>Streptophyta</taxon>
        <taxon>Embryophyta</taxon>
        <taxon>Tracheophyta</taxon>
        <taxon>Spermatophyta</taxon>
        <taxon>Magnoliopsida</taxon>
        <taxon>eudicotyledons</taxon>
        <taxon>Gunneridae</taxon>
        <taxon>Pentapetalae</taxon>
        <taxon>rosids</taxon>
        <taxon>Vitales</taxon>
        <taxon>Vitaceae</taxon>
        <taxon>Viteae</taxon>
        <taxon>Vitis</taxon>
    </lineage>
</organism>
<keyword evidence="3 7" id="KW-0223">Dioxygenase</keyword>
<name>A0A438CMD4_VITVI</name>
<keyword evidence="3 7" id="KW-0560">Oxidoreductase</keyword>
<dbReference type="GO" id="GO:0016702">
    <property type="term" value="F:oxidoreductase activity, acting on single donors with incorporation of molecular oxygen, incorporation of two atoms of oxygen"/>
    <property type="evidence" value="ECO:0007669"/>
    <property type="project" value="InterPro"/>
</dbReference>
<feature type="region of interest" description="Disordered" evidence="6">
    <location>
        <begin position="1"/>
        <end position="30"/>
    </location>
</feature>
<keyword evidence="2 5" id="KW-0479">Metal-binding</keyword>
<evidence type="ECO:0000256" key="4">
    <source>
        <dbReference type="ARBA" id="ARBA00023004"/>
    </source>
</evidence>
<evidence type="ECO:0000313" key="8">
    <source>
        <dbReference type="Proteomes" id="UP000288805"/>
    </source>
</evidence>
<dbReference type="Pfam" id="PF03055">
    <property type="entry name" value="RPE65"/>
    <property type="match status" value="1"/>
</dbReference>
<evidence type="ECO:0000256" key="5">
    <source>
        <dbReference type="PIRSR" id="PIRSR604294-1"/>
    </source>
</evidence>
<feature type="binding site" evidence="5">
    <location>
        <position position="322"/>
    </location>
    <ligand>
        <name>Fe cation</name>
        <dbReference type="ChEBI" id="CHEBI:24875"/>
        <note>catalytic</note>
    </ligand>
</feature>
<protein>
    <submittedName>
        <fullName evidence="7">9-cis-epoxycarotenoid dioxygenase NCED6, chloroplastic</fullName>
    </submittedName>
</protein>
<sequence>MQASPGFSSTAITSAPESPAPTKLHPPPSKLLIQTSNPPLPLKLIAPLTSPLATKWPSHLNPLQKLAASALDMVECFLIHRLDNKHTLPKPLDPAVQLVGNFAPVRECPVQHDLQVLGQLPPALRGVYLRNGANPMLSPAGGHHLFDGDGMIHAVTLGPGNRASYSCRFTRTSRLVQEAALGRPLFPKPIGELHGHSGIARLALFYARAAVGLVDGSRGTGVANAGLVYFNGRLLAMSEDDLPYHVKINGDGDLETTGRFDFSGQMDRPMIAHPKVDPITGELFSLSYNVVKKPYLKYYKFGTCGEKSREVSISLQQPTIIHDFALTETSVVIPDHQVVFKLSEMVRGGSPVIHDPNKISRFGVLPRNDPDESRIQWIDVPDCFCFHLWNAWDERSSSGDRIVVVIGSCMSPADSIFTERVDPLRSELSEIRLNLTTGGSSRRVIVAGMNLEAGQVDKRRLGRRTRYIYLAIAEPWPKCSGMAKVDLVTGEVTKMMYGEGRFGGEACFVGEEEGGEGEGWLMSIVRDEKRERSELIVVEADDIKQVASVRLPTRVPYGFHGTFVDSQQLRAQRVC</sequence>
<accession>A0A438CMD4</accession>
<feature type="binding site" evidence="5">
    <location>
        <position position="273"/>
    </location>
    <ligand>
        <name>Fe cation</name>
        <dbReference type="ChEBI" id="CHEBI:24875"/>
        <note>catalytic</note>
    </ligand>
</feature>
<dbReference type="PANTHER" id="PTHR10543">
    <property type="entry name" value="BETA-CAROTENE DIOXYGENASE"/>
    <property type="match status" value="1"/>
</dbReference>
<feature type="binding site" evidence="5">
    <location>
        <position position="387"/>
    </location>
    <ligand>
        <name>Fe cation</name>
        <dbReference type="ChEBI" id="CHEBI:24875"/>
        <note>catalytic</note>
    </ligand>
</feature>
<evidence type="ECO:0000256" key="6">
    <source>
        <dbReference type="SAM" id="MobiDB-lite"/>
    </source>
</evidence>
<evidence type="ECO:0000256" key="2">
    <source>
        <dbReference type="ARBA" id="ARBA00022723"/>
    </source>
</evidence>
<comment type="caution">
    <text evidence="7">The sequence shown here is derived from an EMBL/GenBank/DDBJ whole genome shotgun (WGS) entry which is preliminary data.</text>
</comment>
<feature type="compositionally biased region" description="Polar residues" evidence="6">
    <location>
        <begin position="1"/>
        <end position="16"/>
    </location>
</feature>
<dbReference type="Proteomes" id="UP000288805">
    <property type="component" value="Unassembled WGS sequence"/>
</dbReference>
<comment type="similarity">
    <text evidence="1">Belongs to the carotenoid oxygenase family.</text>
</comment>
<dbReference type="AlphaFoldDB" id="A0A438CMD4"/>
<evidence type="ECO:0000313" key="7">
    <source>
        <dbReference type="EMBL" id="RVW24376.1"/>
    </source>
</evidence>
<feature type="binding site" evidence="5">
    <location>
        <position position="560"/>
    </location>
    <ligand>
        <name>Fe cation</name>
        <dbReference type="ChEBI" id="CHEBI:24875"/>
        <note>catalytic</note>
    </ligand>
</feature>
<dbReference type="PANTHER" id="PTHR10543:SF101">
    <property type="entry name" value="9-CIS-EPOXYCAROTENOID DIOXYGENASE NCED6, CHLOROPLASTIC"/>
    <property type="match status" value="1"/>
</dbReference>
<proteinExistence type="inferred from homology"/>
<reference evidence="7 8" key="1">
    <citation type="journal article" date="2018" name="PLoS Genet.">
        <title>Population sequencing reveals clonal diversity and ancestral inbreeding in the grapevine cultivar Chardonnay.</title>
        <authorList>
            <person name="Roach M.J."/>
            <person name="Johnson D.L."/>
            <person name="Bohlmann J."/>
            <person name="van Vuuren H.J."/>
            <person name="Jones S.J."/>
            <person name="Pretorius I.S."/>
            <person name="Schmidt S.A."/>
            <person name="Borneman A.R."/>
        </authorList>
    </citation>
    <scope>NUCLEOTIDE SEQUENCE [LARGE SCALE GENOMIC DNA]</scope>
    <source>
        <strain evidence="8">cv. Chardonnay</strain>
        <tissue evidence="7">Leaf</tissue>
    </source>
</reference>
<gene>
    <name evidence="7" type="primary">NCED6_1</name>
    <name evidence="7" type="ORF">CK203_093262</name>
</gene>
<dbReference type="EMBL" id="QGNW01002174">
    <property type="protein sequence ID" value="RVW24376.1"/>
    <property type="molecule type" value="Genomic_DNA"/>
</dbReference>
<evidence type="ECO:0000256" key="3">
    <source>
        <dbReference type="ARBA" id="ARBA00022964"/>
    </source>
</evidence>
<dbReference type="InterPro" id="IPR004294">
    <property type="entry name" value="Carotenoid_Oase"/>
</dbReference>